<proteinExistence type="predicted"/>
<dbReference type="SUPFAM" id="SSF46894">
    <property type="entry name" value="C-terminal effector domain of the bipartite response regulators"/>
    <property type="match status" value="1"/>
</dbReference>
<evidence type="ECO:0000256" key="1">
    <source>
        <dbReference type="ARBA" id="ARBA00022741"/>
    </source>
</evidence>
<evidence type="ECO:0000313" key="5">
    <source>
        <dbReference type="Proteomes" id="UP001183629"/>
    </source>
</evidence>
<keyword evidence="5" id="KW-1185">Reference proteome</keyword>
<dbReference type="SMART" id="SM00421">
    <property type="entry name" value="HTH_LUXR"/>
    <property type="match status" value="1"/>
</dbReference>
<gene>
    <name evidence="4" type="ORF">J2S44_007559</name>
</gene>
<keyword evidence="2" id="KW-0067">ATP-binding</keyword>
<reference evidence="4 5" key="1">
    <citation type="submission" date="2023-07" db="EMBL/GenBank/DDBJ databases">
        <title>Sequencing the genomes of 1000 actinobacteria strains.</title>
        <authorList>
            <person name="Klenk H.-P."/>
        </authorList>
    </citation>
    <scope>NUCLEOTIDE SEQUENCE [LARGE SCALE GENOMIC DNA]</scope>
    <source>
        <strain evidence="4 5">DSM 44711</strain>
    </source>
</reference>
<evidence type="ECO:0000256" key="2">
    <source>
        <dbReference type="ARBA" id="ARBA00022840"/>
    </source>
</evidence>
<sequence length="873" mass="90286">MLTGDIGMGKTALLRYAADRAHDLRVLTAAGVPAETGLPFAGLHGLLRPLLPLLPRIPQRQRTALSAGLAVSAESTDDVFAIAAGTLSLLAAAADDVPVLVLVDGVHQWDETSQAALLFAARRAGTVPVGVILASGRECLDEDDCGVPTYRIPPLDAAASRQLLRRASADPIVPAVADRLVAAAGGVPLALAELPGVLTPGQRAGTDPLPDPPPVGGATHRALLPGLAPLGPVERAALVVAAAAGEIGLPAVLAVLDAQGLPAAALESAETHGVIDLGAGGVTFRHPLLRAVAYHEASVAHRRAVHRAIAAVTSGGTRARHLGCAALGPGEETAAELERAARTSVGTAAVSDAAQLMQRAAELSEDGRTRAQRCVRTAELWQAAGVAVAADEVLEGARRLGDDVWVRANVQALAARVEYRRGCPAQAYRLLIREAVRVRDNDPDAAVLMLLDAAEASWLAGAPHGATVAAQQARQIAANGAPGLRDLCAVQHAAILARGGALDEARRVLADRRAALDRVVTDADAPVTWWRVLWVTAPAVLAAFGEREAAARLAFESLGRARDLSAYGILPSLLALCAELHRYTGDWDGARALAAEAADLADELGQATDGAAALLTLAQVAAARGDHAECAATLERFRDVCAHRRLDGLGRAVDVVEGLLALGAGEHAAAYARLQGLTRGGPADLSWLPDLVEAAIAAGHRDVARSAVAAHREHGADDARCAALLAPPAGAEDAFAAALARDLPVFDRARTELCLGEWRVAHDRPGAAEVLAAAAATFDRLGARPWADRARRALPGGAWAPAAPAPVIAGLTLQERKVALLVGHGATNREAAGALYVSPKTIEFHLRSVFRKVGVRSRAELAHMIGQIPQGAD</sequence>
<dbReference type="PANTHER" id="PTHR16305:SF35">
    <property type="entry name" value="TRANSCRIPTIONAL ACTIVATOR DOMAIN"/>
    <property type="match status" value="1"/>
</dbReference>
<dbReference type="PRINTS" id="PR00038">
    <property type="entry name" value="HTHLUXR"/>
</dbReference>
<evidence type="ECO:0000259" key="3">
    <source>
        <dbReference type="PROSITE" id="PS50043"/>
    </source>
</evidence>
<name>A0AAE3ZY24_9ACTN</name>
<dbReference type="Pfam" id="PF13191">
    <property type="entry name" value="AAA_16"/>
    <property type="match status" value="1"/>
</dbReference>
<dbReference type="PROSITE" id="PS50043">
    <property type="entry name" value="HTH_LUXR_2"/>
    <property type="match status" value="1"/>
</dbReference>
<dbReference type="Pfam" id="PF00196">
    <property type="entry name" value="GerE"/>
    <property type="match status" value="1"/>
</dbReference>
<accession>A0AAE3ZY24</accession>
<dbReference type="AlphaFoldDB" id="A0AAE3ZY24"/>
<dbReference type="EMBL" id="JAVDYC010000001">
    <property type="protein sequence ID" value="MDR7327309.1"/>
    <property type="molecule type" value="Genomic_DNA"/>
</dbReference>
<dbReference type="GO" id="GO:0006355">
    <property type="term" value="P:regulation of DNA-templated transcription"/>
    <property type="evidence" value="ECO:0007669"/>
    <property type="project" value="InterPro"/>
</dbReference>
<evidence type="ECO:0000313" key="4">
    <source>
        <dbReference type="EMBL" id="MDR7327309.1"/>
    </source>
</evidence>
<dbReference type="GO" id="GO:0004016">
    <property type="term" value="F:adenylate cyclase activity"/>
    <property type="evidence" value="ECO:0007669"/>
    <property type="project" value="TreeGrafter"/>
</dbReference>
<dbReference type="Proteomes" id="UP001183629">
    <property type="component" value="Unassembled WGS sequence"/>
</dbReference>
<protein>
    <submittedName>
        <fullName evidence="4">DNA-binding CsgD family transcriptional regulator</fullName>
    </submittedName>
</protein>
<comment type="caution">
    <text evidence="4">The sequence shown here is derived from an EMBL/GenBank/DDBJ whole genome shotgun (WGS) entry which is preliminary data.</text>
</comment>
<keyword evidence="4" id="KW-0238">DNA-binding</keyword>
<dbReference type="InterPro" id="IPR000792">
    <property type="entry name" value="Tscrpt_reg_LuxR_C"/>
</dbReference>
<dbReference type="InterPro" id="IPR036388">
    <property type="entry name" value="WH-like_DNA-bd_sf"/>
</dbReference>
<dbReference type="InterPro" id="IPR016032">
    <property type="entry name" value="Sig_transdc_resp-reg_C-effctor"/>
</dbReference>
<dbReference type="InterPro" id="IPR041664">
    <property type="entry name" value="AAA_16"/>
</dbReference>
<dbReference type="GO" id="GO:0005737">
    <property type="term" value="C:cytoplasm"/>
    <property type="evidence" value="ECO:0007669"/>
    <property type="project" value="TreeGrafter"/>
</dbReference>
<dbReference type="GO" id="GO:0005524">
    <property type="term" value="F:ATP binding"/>
    <property type="evidence" value="ECO:0007669"/>
    <property type="project" value="UniProtKB-KW"/>
</dbReference>
<organism evidence="4 5">
    <name type="scientific">Catenuloplanes niger</name>
    <dbReference type="NCBI Taxonomy" id="587534"/>
    <lineage>
        <taxon>Bacteria</taxon>
        <taxon>Bacillati</taxon>
        <taxon>Actinomycetota</taxon>
        <taxon>Actinomycetes</taxon>
        <taxon>Micromonosporales</taxon>
        <taxon>Micromonosporaceae</taxon>
        <taxon>Catenuloplanes</taxon>
    </lineage>
</organism>
<dbReference type="PANTHER" id="PTHR16305">
    <property type="entry name" value="TESTICULAR SOLUBLE ADENYLYL CYCLASE"/>
    <property type="match status" value="1"/>
</dbReference>
<dbReference type="GO" id="GO:0003677">
    <property type="term" value="F:DNA binding"/>
    <property type="evidence" value="ECO:0007669"/>
    <property type="project" value="UniProtKB-KW"/>
</dbReference>
<keyword evidence="1" id="KW-0547">Nucleotide-binding</keyword>
<dbReference type="CDD" id="cd06170">
    <property type="entry name" value="LuxR_C_like"/>
    <property type="match status" value="1"/>
</dbReference>
<feature type="domain" description="HTH luxR-type" evidence="3">
    <location>
        <begin position="801"/>
        <end position="869"/>
    </location>
</feature>
<dbReference type="Gene3D" id="1.10.10.10">
    <property type="entry name" value="Winged helix-like DNA-binding domain superfamily/Winged helix DNA-binding domain"/>
    <property type="match status" value="1"/>
</dbReference>